<dbReference type="EMBL" id="CM024790">
    <property type="protein sequence ID" value="KAG8007289.1"/>
    <property type="molecule type" value="Genomic_DNA"/>
</dbReference>
<evidence type="ECO:0000313" key="1">
    <source>
        <dbReference type="EMBL" id="KAG8007289.1"/>
    </source>
</evidence>
<comment type="caution">
    <text evidence="1">The sequence shown here is derived from an EMBL/GenBank/DDBJ whole genome shotgun (WGS) entry which is preliminary data.</text>
</comment>
<name>A0ACB7EYF6_NIBAL</name>
<reference evidence="1" key="1">
    <citation type="submission" date="2020-04" db="EMBL/GenBank/DDBJ databases">
        <title>A chromosome-scale assembly and high-density genetic map of the yellow drum (Nibea albiflora) genome.</title>
        <authorList>
            <person name="Xu D."/>
            <person name="Zhang W."/>
            <person name="Chen R."/>
            <person name="Tan P."/>
            <person name="Wang L."/>
            <person name="Song H."/>
            <person name="Tian L."/>
            <person name="Zhu Q."/>
            <person name="Wang B."/>
        </authorList>
    </citation>
    <scope>NUCLEOTIDE SEQUENCE</scope>
    <source>
        <strain evidence="1">ZJHYS-2018</strain>
    </source>
</reference>
<gene>
    <name evidence="1" type="ORF">GBF38_008556</name>
</gene>
<organism evidence="1 2">
    <name type="scientific">Nibea albiflora</name>
    <name type="common">Yellow drum</name>
    <name type="synonym">Corvina albiflora</name>
    <dbReference type="NCBI Taxonomy" id="240163"/>
    <lineage>
        <taxon>Eukaryota</taxon>
        <taxon>Metazoa</taxon>
        <taxon>Chordata</taxon>
        <taxon>Craniata</taxon>
        <taxon>Vertebrata</taxon>
        <taxon>Euteleostomi</taxon>
        <taxon>Actinopterygii</taxon>
        <taxon>Neopterygii</taxon>
        <taxon>Teleostei</taxon>
        <taxon>Neoteleostei</taxon>
        <taxon>Acanthomorphata</taxon>
        <taxon>Eupercaria</taxon>
        <taxon>Sciaenidae</taxon>
        <taxon>Nibea</taxon>
    </lineage>
</organism>
<evidence type="ECO:0000313" key="2">
    <source>
        <dbReference type="Proteomes" id="UP000805704"/>
    </source>
</evidence>
<sequence length="188" mass="21985">MLGRGVFSRRHFEKGDFLVEYRGELLTKHEHENRQQIYHDALKVFMFEFRFNGKQFCLFCLLAQKLLFEKSEYGPGTSTDNMNLSDSGQSEDSEFDEQQPLKHSQTRVVSLDAEGNNARRKQKRQWSPKEVAAIMRHFKRHILKGKLATMIECQQCKKAEDPVLARSLCAEHKETCQKSGCYFKETEQ</sequence>
<proteinExistence type="predicted"/>
<accession>A0ACB7EYF6</accession>
<protein>
    <submittedName>
        <fullName evidence="1">Uncharacterized protein</fullName>
    </submittedName>
</protein>
<dbReference type="Proteomes" id="UP000805704">
    <property type="component" value="Chromosome 2"/>
</dbReference>
<keyword evidence="2" id="KW-1185">Reference proteome</keyword>